<evidence type="ECO:0000313" key="2">
    <source>
        <dbReference type="Proteomes" id="UP001177003"/>
    </source>
</evidence>
<accession>A0AA35YZP3</accession>
<organism evidence="1 2">
    <name type="scientific">Lactuca saligna</name>
    <name type="common">Willowleaf lettuce</name>
    <dbReference type="NCBI Taxonomy" id="75948"/>
    <lineage>
        <taxon>Eukaryota</taxon>
        <taxon>Viridiplantae</taxon>
        <taxon>Streptophyta</taxon>
        <taxon>Embryophyta</taxon>
        <taxon>Tracheophyta</taxon>
        <taxon>Spermatophyta</taxon>
        <taxon>Magnoliopsida</taxon>
        <taxon>eudicotyledons</taxon>
        <taxon>Gunneridae</taxon>
        <taxon>Pentapetalae</taxon>
        <taxon>asterids</taxon>
        <taxon>campanulids</taxon>
        <taxon>Asterales</taxon>
        <taxon>Asteraceae</taxon>
        <taxon>Cichorioideae</taxon>
        <taxon>Cichorieae</taxon>
        <taxon>Lactucinae</taxon>
        <taxon>Lactuca</taxon>
    </lineage>
</organism>
<dbReference type="AlphaFoldDB" id="A0AA35YZP3"/>
<protein>
    <submittedName>
        <fullName evidence="1">Uncharacterized protein</fullName>
    </submittedName>
</protein>
<proteinExistence type="predicted"/>
<gene>
    <name evidence="1" type="ORF">LSALG_LOCUS22733</name>
</gene>
<evidence type="ECO:0000313" key="1">
    <source>
        <dbReference type="EMBL" id="CAI9283124.1"/>
    </source>
</evidence>
<name>A0AA35YZP3_LACSI</name>
<sequence length="208" mass="24178">MVETRDSILTVSVRQDLTEKLSTYFAMIIPIEGKEKFIDDENEEEVLSESEKLVRKKRDKEDIDDPDVHWLEPTTSFELRNTSESQIDFPLTLKAFLFQGFKHIEKSPLSDYEVNNKIFVFYLNHNQPQYEMWSLRKLLATCNTPLWHVSQYCPLWATRHEDFPGGHPSRYYSRPSTLNCRVLMGSAALTALKRVVIGKVSTPFITNA</sequence>
<reference evidence="1" key="1">
    <citation type="submission" date="2023-04" db="EMBL/GenBank/DDBJ databases">
        <authorList>
            <person name="Vijverberg K."/>
            <person name="Xiong W."/>
            <person name="Schranz E."/>
        </authorList>
    </citation>
    <scope>NUCLEOTIDE SEQUENCE</scope>
</reference>
<keyword evidence="2" id="KW-1185">Reference proteome</keyword>
<dbReference type="Proteomes" id="UP001177003">
    <property type="component" value="Chromosome 4"/>
</dbReference>
<dbReference type="EMBL" id="OX465080">
    <property type="protein sequence ID" value="CAI9283124.1"/>
    <property type="molecule type" value="Genomic_DNA"/>
</dbReference>